<sequence>MSITNESDLIGMKKISEAVAFTLKEMCGFAKPGMTTKEVDDSGLKFLKASVPDQPLLSPTGFRDVPV</sequence>
<dbReference type="EMBL" id="FQVO01000001">
    <property type="protein sequence ID" value="SHE37373.1"/>
    <property type="molecule type" value="Genomic_DNA"/>
</dbReference>
<keyword evidence="2" id="KW-1185">Reference proteome</keyword>
<gene>
    <name evidence="1" type="ORF">SAMN05444408_101118</name>
</gene>
<proteinExistence type="predicted"/>
<dbReference type="Proteomes" id="UP000184236">
    <property type="component" value="Unassembled WGS sequence"/>
</dbReference>
<dbReference type="STRING" id="1302685.SAMN05444408_101118"/>
<dbReference type="AlphaFoldDB" id="A0A1M4SYX2"/>
<dbReference type="InterPro" id="IPR036005">
    <property type="entry name" value="Creatinase/aminopeptidase-like"/>
</dbReference>
<organism evidence="1 2">
    <name type="scientific">Chryseobacterium takakiae</name>
    <dbReference type="NCBI Taxonomy" id="1302685"/>
    <lineage>
        <taxon>Bacteria</taxon>
        <taxon>Pseudomonadati</taxon>
        <taxon>Bacteroidota</taxon>
        <taxon>Flavobacteriia</taxon>
        <taxon>Flavobacteriales</taxon>
        <taxon>Weeksellaceae</taxon>
        <taxon>Chryseobacterium group</taxon>
        <taxon>Chryseobacterium</taxon>
    </lineage>
</organism>
<evidence type="ECO:0000313" key="1">
    <source>
        <dbReference type="EMBL" id="SHE37373.1"/>
    </source>
</evidence>
<evidence type="ECO:0008006" key="3">
    <source>
        <dbReference type="Google" id="ProtNLM"/>
    </source>
</evidence>
<dbReference type="SUPFAM" id="SSF55920">
    <property type="entry name" value="Creatinase/aminopeptidase"/>
    <property type="match status" value="1"/>
</dbReference>
<name>A0A1M4SYX2_9FLAO</name>
<evidence type="ECO:0000313" key="2">
    <source>
        <dbReference type="Proteomes" id="UP000184236"/>
    </source>
</evidence>
<protein>
    <recommendedName>
        <fullName evidence="3">Methionyl aminopeptidase</fullName>
    </recommendedName>
</protein>
<reference evidence="2" key="1">
    <citation type="submission" date="2016-11" db="EMBL/GenBank/DDBJ databases">
        <authorList>
            <person name="Varghese N."/>
            <person name="Submissions S."/>
        </authorList>
    </citation>
    <scope>NUCLEOTIDE SEQUENCE [LARGE SCALE GENOMIC DNA]</scope>
    <source>
        <strain evidence="2">DSM 26898</strain>
    </source>
</reference>
<accession>A0A1M4SYX2</accession>